<keyword evidence="10 13" id="KW-0472">Membrane</keyword>
<dbReference type="Pfam" id="PF01312">
    <property type="entry name" value="Bac_export_2"/>
    <property type="match status" value="1"/>
</dbReference>
<dbReference type="GO" id="GO:0005886">
    <property type="term" value="C:plasma membrane"/>
    <property type="evidence" value="ECO:0007669"/>
    <property type="project" value="UniProtKB-SubCell"/>
</dbReference>
<accession>Q8D3G7</accession>
<evidence type="ECO:0000256" key="3">
    <source>
        <dbReference type="ARBA" id="ARBA00021622"/>
    </source>
</evidence>
<evidence type="ECO:0000256" key="8">
    <source>
        <dbReference type="ARBA" id="ARBA00022927"/>
    </source>
</evidence>
<gene>
    <name evidence="13 15" type="primary">flhB</name>
</gene>
<evidence type="ECO:0000256" key="6">
    <source>
        <dbReference type="ARBA" id="ARBA00022692"/>
    </source>
</evidence>
<dbReference type="InterPro" id="IPR029025">
    <property type="entry name" value="T3SS_substrate_exporter_C"/>
</dbReference>
<comment type="function">
    <text evidence="12 13">Required for formation of the rod structure in the basal body of the flagellar apparatus. Together with FliI and FliH, may constitute the export apparatus of flagellin.</text>
</comment>
<keyword evidence="5 13" id="KW-1003">Cell membrane</keyword>
<dbReference type="STRING" id="36870.gene:10368512"/>
<dbReference type="GO" id="GO:0009306">
    <property type="term" value="P:protein secretion"/>
    <property type="evidence" value="ECO:0007669"/>
    <property type="project" value="InterPro"/>
</dbReference>
<evidence type="ECO:0000256" key="4">
    <source>
        <dbReference type="ARBA" id="ARBA00022448"/>
    </source>
</evidence>
<dbReference type="OrthoDB" id="9807950at2"/>
<dbReference type="SUPFAM" id="SSF160544">
    <property type="entry name" value="EscU C-terminal domain-like"/>
    <property type="match status" value="1"/>
</dbReference>
<dbReference type="NCBIfam" id="TIGR00328">
    <property type="entry name" value="flhB"/>
    <property type="match status" value="1"/>
</dbReference>
<dbReference type="PRINTS" id="PR00950">
    <property type="entry name" value="TYPE3IMSPROT"/>
</dbReference>
<evidence type="ECO:0000256" key="13">
    <source>
        <dbReference type="RuleBase" id="RU364091"/>
    </source>
</evidence>
<dbReference type="EMBL" id="BA000021">
    <property type="protein sequence ID" value="BAC24180.1"/>
    <property type="molecule type" value="Genomic_DNA"/>
</dbReference>
<dbReference type="MEROPS" id="N06.A01"/>
<feature type="transmembrane region" description="Helical" evidence="13">
    <location>
        <begin position="92"/>
        <end position="117"/>
    </location>
</feature>
<evidence type="ECO:0000313" key="15">
    <source>
        <dbReference type="EMBL" id="BAC24180.1"/>
    </source>
</evidence>
<evidence type="ECO:0000256" key="12">
    <source>
        <dbReference type="ARBA" id="ARBA00025078"/>
    </source>
</evidence>
<dbReference type="GO" id="GO:0044780">
    <property type="term" value="P:bacterial-type flagellum assembly"/>
    <property type="evidence" value="ECO:0007669"/>
    <property type="project" value="InterPro"/>
</dbReference>
<evidence type="ECO:0000256" key="14">
    <source>
        <dbReference type="SAM" id="MobiDB-lite"/>
    </source>
</evidence>
<keyword evidence="6 13" id="KW-0812">Transmembrane</keyword>
<feature type="region of interest" description="Disordered" evidence="14">
    <location>
        <begin position="1"/>
        <end position="25"/>
    </location>
</feature>
<feature type="transmembrane region" description="Helical" evidence="13">
    <location>
        <begin position="187"/>
        <end position="214"/>
    </location>
</feature>
<comment type="similarity">
    <text evidence="2 13">Belongs to the type III secretion exporter family.</text>
</comment>
<dbReference type="Gene3D" id="3.40.1690.10">
    <property type="entry name" value="secretion proteins EscU"/>
    <property type="match status" value="1"/>
</dbReference>
<keyword evidence="11 13" id="KW-1006">Bacterial flagellum protein export</keyword>
<evidence type="ECO:0000256" key="5">
    <source>
        <dbReference type="ARBA" id="ARBA00022475"/>
    </source>
</evidence>
<dbReference type="PANTHER" id="PTHR30531">
    <property type="entry name" value="FLAGELLAR BIOSYNTHETIC PROTEIN FLHB"/>
    <property type="match status" value="1"/>
</dbReference>
<evidence type="ECO:0000256" key="9">
    <source>
        <dbReference type="ARBA" id="ARBA00022989"/>
    </source>
</evidence>
<comment type="subcellular location">
    <subcellularLocation>
        <location evidence="1">Cell membrane</location>
        <topology evidence="1">Multi-pass membrane protein</topology>
    </subcellularLocation>
</comment>
<evidence type="ECO:0000256" key="11">
    <source>
        <dbReference type="ARBA" id="ARBA00023225"/>
    </source>
</evidence>
<evidence type="ECO:0000256" key="7">
    <source>
        <dbReference type="ARBA" id="ARBA00022795"/>
    </source>
</evidence>
<dbReference type="InterPro" id="IPR006136">
    <property type="entry name" value="FlhB"/>
</dbReference>
<dbReference type="KEGG" id="wbr:flhB"/>
<protein>
    <recommendedName>
        <fullName evidence="3 13">Flagellar biosynthetic protein FlhB</fullName>
    </recommendedName>
</protein>
<reference evidence="15 16" key="1">
    <citation type="journal article" date="2002" name="Nat. Genet.">
        <title>Genome sequence of the endocellular obligate symbiont of tsetse flies, Wigglesworthia glossinidia.</title>
        <authorList>
            <person name="Akman L."/>
            <person name="Yamashita A."/>
            <person name="Watanabe H."/>
            <person name="Oshima K."/>
            <person name="Shiba T."/>
            <person name="Hattori M."/>
            <person name="Aksoy S."/>
        </authorList>
    </citation>
    <scope>NUCLEOTIDE SEQUENCE [LARGE SCALE GENOMIC DNA]</scope>
</reference>
<dbReference type="HOGENOM" id="CLU_041013_1_0_6"/>
<dbReference type="eggNOG" id="COG1377">
    <property type="taxonomic scope" value="Bacteria"/>
</dbReference>
<keyword evidence="8 13" id="KW-0653">Protein transport</keyword>
<keyword evidence="9 13" id="KW-1133">Transmembrane helix</keyword>
<organism evidence="15 16">
    <name type="scientific">Wigglesworthia glossinidia brevipalpis</name>
    <dbReference type="NCBI Taxonomy" id="36870"/>
    <lineage>
        <taxon>Bacteria</taxon>
        <taxon>Pseudomonadati</taxon>
        <taxon>Pseudomonadota</taxon>
        <taxon>Gammaproteobacteria</taxon>
        <taxon>Enterobacterales</taxon>
        <taxon>Erwiniaceae</taxon>
        <taxon>Wigglesworthia</taxon>
    </lineage>
</organism>
<evidence type="ECO:0000256" key="2">
    <source>
        <dbReference type="ARBA" id="ARBA00010690"/>
    </source>
</evidence>
<dbReference type="Proteomes" id="UP000000562">
    <property type="component" value="Chromosome"/>
</dbReference>
<dbReference type="AlphaFoldDB" id="Q8D3G7"/>
<keyword evidence="7 13" id="KW-1005">Bacterial flagellum biogenesis</keyword>
<evidence type="ECO:0000313" key="16">
    <source>
        <dbReference type="Proteomes" id="UP000000562"/>
    </source>
</evidence>
<feature type="transmembrane region" description="Helical" evidence="13">
    <location>
        <begin position="33"/>
        <end position="49"/>
    </location>
</feature>
<dbReference type="InterPro" id="IPR006135">
    <property type="entry name" value="T3SS_substrate_exporter"/>
</dbReference>
<evidence type="ECO:0000256" key="10">
    <source>
        <dbReference type="ARBA" id="ARBA00023136"/>
    </source>
</evidence>
<name>Q8D3G7_WIGBR</name>
<keyword evidence="16" id="KW-1185">Reference proteome</keyword>
<evidence type="ECO:0000256" key="1">
    <source>
        <dbReference type="ARBA" id="ARBA00004651"/>
    </source>
</evidence>
<feature type="compositionally biased region" description="Basic and acidic residues" evidence="14">
    <location>
        <begin position="1"/>
        <end position="14"/>
    </location>
</feature>
<dbReference type="PANTHER" id="PTHR30531:SF12">
    <property type="entry name" value="FLAGELLAR BIOSYNTHETIC PROTEIN FLHB"/>
    <property type="match status" value="1"/>
</dbReference>
<keyword evidence="4 13" id="KW-0813">Transport</keyword>
<proteinExistence type="inferred from homology"/>
<feature type="transmembrane region" description="Helical" evidence="13">
    <location>
        <begin position="149"/>
        <end position="167"/>
    </location>
</feature>
<sequence>MSNKDELEKQEDPTPNRLKKARSKGNIPRSRELTSFSILIFGWILIWFTGNNLLDKIIVELKKNLNFKLYLYEHINYILVNIYLISKKFFFIIFPIIFIIMIITIISSGLLGGWVFSKKSLNIDFSRLNPYKNISRIFSKNVFIEMAKTLFKFFFMLFSCIFYLWHTRFQISDLSDNNYSNAIKNCILIISKCVFVIILSSIPIVFFDSIFQLFTFKKNLRMSKKEVQDENKENEGNPQLKHYIRKKQRHIYNMRMMQNVEKSDVIIVNPTNYAVGLKYEKNMKAPVLLAKGTGNIAIKIKEKAQEKFIPIIAVPPLARAIYKYCNIGEYIPIELYESVAEILTWVYNLKNWKKLGGNPPKKPIGIKIPNYINKRKKRNIVDESK</sequence>